<evidence type="ECO:0000313" key="3">
    <source>
        <dbReference type="EMBL" id="KAF0696330.1"/>
    </source>
</evidence>
<dbReference type="PANTHER" id="PTHR47219">
    <property type="entry name" value="RAB GTPASE-ACTIVATING PROTEIN 1-LIKE"/>
    <property type="match status" value="1"/>
</dbReference>
<name>A0A485KXF4_9STRA</name>
<dbReference type="GO" id="GO:0031267">
    <property type="term" value="F:small GTPase binding"/>
    <property type="evidence" value="ECO:0007669"/>
    <property type="project" value="TreeGrafter"/>
</dbReference>
<dbReference type="Gene3D" id="1.25.40.20">
    <property type="entry name" value="Ankyrin repeat-containing domain"/>
    <property type="match status" value="1"/>
</dbReference>
<dbReference type="InterPro" id="IPR000195">
    <property type="entry name" value="Rab-GAP-TBC_dom"/>
</dbReference>
<feature type="repeat" description="ANK" evidence="1">
    <location>
        <begin position="360"/>
        <end position="392"/>
    </location>
</feature>
<dbReference type="CDD" id="cd00065">
    <property type="entry name" value="FYVE_like_SF"/>
    <property type="match status" value="1"/>
</dbReference>
<dbReference type="Gene3D" id="1.10.8.270">
    <property type="entry name" value="putative rabgap domain of human tbc1 domain family member 14 like domains"/>
    <property type="match status" value="1"/>
</dbReference>
<dbReference type="EMBL" id="VJMH01005408">
    <property type="protein sequence ID" value="KAF0696330.1"/>
    <property type="molecule type" value="Genomic_DNA"/>
</dbReference>
<keyword evidence="5" id="KW-1185">Reference proteome</keyword>
<evidence type="ECO:0000313" key="5">
    <source>
        <dbReference type="Proteomes" id="UP000332933"/>
    </source>
</evidence>
<dbReference type="SUPFAM" id="SSF57903">
    <property type="entry name" value="FYVE/PHD zinc finger"/>
    <property type="match status" value="1"/>
</dbReference>
<proteinExistence type="predicted"/>
<keyword evidence="1" id="KW-0040">ANK repeat</keyword>
<dbReference type="EMBL" id="CAADRA010005429">
    <property type="protein sequence ID" value="VFT89736.1"/>
    <property type="molecule type" value="Genomic_DNA"/>
</dbReference>
<dbReference type="PANTHER" id="PTHR47219:SF9">
    <property type="entry name" value="GTPASE ACTIVATING PROTEIN AND CENTROSOME-ASSOCIATED, ISOFORM B"/>
    <property type="match status" value="1"/>
</dbReference>
<dbReference type="PROSITE" id="PS50086">
    <property type="entry name" value="TBC_RABGAP"/>
    <property type="match status" value="1"/>
</dbReference>
<dbReference type="PROSITE" id="PS50088">
    <property type="entry name" value="ANK_REPEAT"/>
    <property type="match status" value="1"/>
</dbReference>
<sequence>MNSGSGRGVFWKNVVKRINFHNDDERRQIIKLTDDGDGGCQWSVPESFGRIHRHVYHEIAEPVNKYTEHVERDVPRTYVLFELPHDTTAMEPALRRVLNAISEAEDGYCQGMNFIAAVFLVEGMSEEDAYITYLYLLKHKYLSQFYKDSSVFLNEYLLQFHAQFAALLPELASRLDACGFSVYLYGVEWFTTIFSCSSKMDLCHAVLDMILVDVQDVMFRVGLALLKNVESQLMDLQFEDLLHQFKHIVKQADTYQVVMDALAMPTFGGMLAKTARRTFNPDGSWPFIRHRTLGPAMSRACEDGRFSAQQWTDWAATASPEASAVVANEILHYAVWYGHVHLVTLAIDTCKVDVNASDDFALRPLHFAVVRNHVDVVRCLLAAGADMHVRGGNSAAMERGLVMISPAQLSQRWCHADVEAVAMVLDGKICLHCNAKFPPLPLFYAAKACPTCAHVYCRGLCLEHHQCTRNAAGCGLACETEMDTATEERGAAVVVVQPAMRPSPSTWYCTARDCHAVFGLFRKRHQCAICGYSICMKHVESRVVQDRTCFVCTMCTGE</sequence>
<protein>
    <submittedName>
        <fullName evidence="4">Aste57867_12889 protein</fullName>
    </submittedName>
</protein>
<feature type="domain" description="Rab-GAP TBC" evidence="2">
    <location>
        <begin position="1"/>
        <end position="214"/>
    </location>
</feature>
<dbReference type="SMART" id="SM00164">
    <property type="entry name" value="TBC"/>
    <property type="match status" value="1"/>
</dbReference>
<accession>A0A485KXF4</accession>
<dbReference type="Pfam" id="PF12796">
    <property type="entry name" value="Ank_2"/>
    <property type="match status" value="1"/>
</dbReference>
<dbReference type="InterPro" id="IPR011011">
    <property type="entry name" value="Znf_FYVE_PHD"/>
</dbReference>
<dbReference type="OrthoDB" id="294251at2759"/>
<dbReference type="SMART" id="SM00248">
    <property type="entry name" value="ANK"/>
    <property type="match status" value="2"/>
</dbReference>
<dbReference type="Proteomes" id="UP000332933">
    <property type="component" value="Unassembled WGS sequence"/>
</dbReference>
<dbReference type="AlphaFoldDB" id="A0A485KXF4"/>
<dbReference type="InterPro" id="IPR035969">
    <property type="entry name" value="Rab-GAP_TBC_sf"/>
</dbReference>
<evidence type="ECO:0000256" key="1">
    <source>
        <dbReference type="PROSITE-ProRule" id="PRU00023"/>
    </source>
</evidence>
<reference evidence="3" key="2">
    <citation type="submission" date="2019-06" db="EMBL/GenBank/DDBJ databases">
        <title>Genomics analysis of Aphanomyces spp. identifies a new class of oomycete effector associated with host adaptation.</title>
        <authorList>
            <person name="Gaulin E."/>
        </authorList>
    </citation>
    <scope>NUCLEOTIDE SEQUENCE</scope>
    <source>
        <strain evidence="3">CBS 578.67</strain>
    </source>
</reference>
<dbReference type="SUPFAM" id="SSF48403">
    <property type="entry name" value="Ankyrin repeat"/>
    <property type="match status" value="1"/>
</dbReference>
<dbReference type="Pfam" id="PF00566">
    <property type="entry name" value="RabGAP-TBC"/>
    <property type="match status" value="1"/>
</dbReference>
<gene>
    <name evidence="4" type="primary">Aste57867_12889</name>
    <name evidence="3" type="ORF">As57867_012841</name>
    <name evidence="4" type="ORF">ASTE57867_12889</name>
</gene>
<dbReference type="InterPro" id="IPR050302">
    <property type="entry name" value="Rab_GAP_TBC_domain"/>
</dbReference>
<evidence type="ECO:0000313" key="4">
    <source>
        <dbReference type="EMBL" id="VFT89736.1"/>
    </source>
</evidence>
<dbReference type="InterPro" id="IPR036770">
    <property type="entry name" value="Ankyrin_rpt-contain_sf"/>
</dbReference>
<reference evidence="4 5" key="1">
    <citation type="submission" date="2019-03" db="EMBL/GenBank/DDBJ databases">
        <authorList>
            <person name="Gaulin E."/>
            <person name="Dumas B."/>
        </authorList>
    </citation>
    <scope>NUCLEOTIDE SEQUENCE [LARGE SCALE GENOMIC DNA]</scope>
    <source>
        <strain evidence="4">CBS 568.67</strain>
    </source>
</reference>
<dbReference type="PROSITE" id="PS50297">
    <property type="entry name" value="ANK_REP_REGION"/>
    <property type="match status" value="1"/>
</dbReference>
<organism evidence="4 5">
    <name type="scientific">Aphanomyces stellatus</name>
    <dbReference type="NCBI Taxonomy" id="120398"/>
    <lineage>
        <taxon>Eukaryota</taxon>
        <taxon>Sar</taxon>
        <taxon>Stramenopiles</taxon>
        <taxon>Oomycota</taxon>
        <taxon>Saprolegniomycetes</taxon>
        <taxon>Saprolegniales</taxon>
        <taxon>Verrucalvaceae</taxon>
        <taxon>Aphanomyces</taxon>
    </lineage>
</organism>
<dbReference type="Gene3D" id="1.10.472.80">
    <property type="entry name" value="Ypt/Rab-GAP domain of gyp1p, domain 3"/>
    <property type="match status" value="1"/>
</dbReference>
<evidence type="ECO:0000259" key="2">
    <source>
        <dbReference type="PROSITE" id="PS50086"/>
    </source>
</evidence>
<dbReference type="SUPFAM" id="SSF47923">
    <property type="entry name" value="Ypt/Rab-GAP domain of gyp1p"/>
    <property type="match status" value="2"/>
</dbReference>
<dbReference type="InterPro" id="IPR002110">
    <property type="entry name" value="Ankyrin_rpt"/>
</dbReference>
<dbReference type="GO" id="GO:0005096">
    <property type="term" value="F:GTPase activator activity"/>
    <property type="evidence" value="ECO:0007669"/>
    <property type="project" value="TreeGrafter"/>
</dbReference>